<organism evidence="5 6">
    <name type="scientific">Actinospica durhamensis</name>
    <dbReference type="NCBI Taxonomy" id="1508375"/>
    <lineage>
        <taxon>Bacteria</taxon>
        <taxon>Bacillati</taxon>
        <taxon>Actinomycetota</taxon>
        <taxon>Actinomycetes</taxon>
        <taxon>Catenulisporales</taxon>
        <taxon>Actinospicaceae</taxon>
        <taxon>Actinospica</taxon>
    </lineage>
</organism>
<evidence type="ECO:0000313" key="6">
    <source>
        <dbReference type="Proteomes" id="UP000675781"/>
    </source>
</evidence>
<feature type="domain" description="CdaR GGDEF-like" evidence="4">
    <location>
        <begin position="184"/>
        <end position="282"/>
    </location>
</feature>
<accession>A0A941IUX2</accession>
<feature type="domain" description="RsbT co-antagonist protein RsbRD N-terminal" evidence="3">
    <location>
        <begin position="26"/>
        <end position="164"/>
    </location>
</feature>
<dbReference type="Pfam" id="PF14361">
    <property type="entry name" value="RsbRD_N"/>
    <property type="match status" value="1"/>
</dbReference>
<dbReference type="Proteomes" id="UP000675781">
    <property type="component" value="Unassembled WGS sequence"/>
</dbReference>
<dbReference type="Gene3D" id="1.10.10.2840">
    <property type="entry name" value="PucR C-terminal helix-turn-helix domain"/>
    <property type="match status" value="1"/>
</dbReference>
<dbReference type="InterPro" id="IPR025736">
    <property type="entry name" value="PucR_C-HTH_dom"/>
</dbReference>
<comment type="caution">
    <text evidence="5">The sequence shown here is derived from an EMBL/GenBank/DDBJ whole genome shotgun (WGS) entry which is preliminary data.</text>
</comment>
<proteinExistence type="inferred from homology"/>
<dbReference type="PANTHER" id="PTHR33744">
    <property type="entry name" value="CARBOHYDRATE DIACID REGULATOR"/>
    <property type="match status" value="1"/>
</dbReference>
<evidence type="ECO:0000313" key="5">
    <source>
        <dbReference type="EMBL" id="MBR7836141.1"/>
    </source>
</evidence>
<protein>
    <submittedName>
        <fullName evidence="5">Helix-turn-helix domain-containing protein</fullName>
    </submittedName>
</protein>
<keyword evidence="6" id="KW-1185">Reference proteome</keyword>
<feature type="domain" description="PucR C-terminal helix-turn-helix" evidence="2">
    <location>
        <begin position="332"/>
        <end position="389"/>
    </location>
</feature>
<evidence type="ECO:0000259" key="2">
    <source>
        <dbReference type="Pfam" id="PF13556"/>
    </source>
</evidence>
<evidence type="ECO:0000259" key="3">
    <source>
        <dbReference type="Pfam" id="PF14361"/>
    </source>
</evidence>
<dbReference type="Pfam" id="PF13556">
    <property type="entry name" value="HTH_30"/>
    <property type="match status" value="1"/>
</dbReference>
<dbReference type="EMBL" id="JAGSOG010000127">
    <property type="protein sequence ID" value="MBR7836141.1"/>
    <property type="molecule type" value="Genomic_DNA"/>
</dbReference>
<dbReference type="InterPro" id="IPR042070">
    <property type="entry name" value="PucR_C-HTH_sf"/>
</dbReference>
<gene>
    <name evidence="5" type="ORF">KDL01_22885</name>
</gene>
<dbReference type="Pfam" id="PF17853">
    <property type="entry name" value="GGDEF_2"/>
    <property type="match status" value="1"/>
</dbReference>
<reference evidence="5" key="1">
    <citation type="submission" date="2021-04" db="EMBL/GenBank/DDBJ databases">
        <title>Genome based classification of Actinospica acidithermotolerans sp. nov., an actinobacterium isolated from an Indonesian hot spring.</title>
        <authorList>
            <person name="Kusuma A.B."/>
            <person name="Putra K.E."/>
            <person name="Nafisah S."/>
            <person name="Loh J."/>
            <person name="Nouioui I."/>
            <person name="Goodfellow M."/>
        </authorList>
    </citation>
    <scope>NUCLEOTIDE SEQUENCE</scope>
    <source>
        <strain evidence="5">CSCA 57</strain>
    </source>
</reference>
<evidence type="ECO:0000259" key="4">
    <source>
        <dbReference type="Pfam" id="PF17853"/>
    </source>
</evidence>
<evidence type="ECO:0000256" key="1">
    <source>
        <dbReference type="ARBA" id="ARBA00006754"/>
    </source>
</evidence>
<dbReference type="InterPro" id="IPR051448">
    <property type="entry name" value="CdaR-like_regulators"/>
</dbReference>
<name>A0A941IUX2_9ACTN</name>
<dbReference type="InterPro" id="IPR041522">
    <property type="entry name" value="CdaR_GGDEF"/>
</dbReference>
<dbReference type="AlphaFoldDB" id="A0A941IUX2"/>
<comment type="similarity">
    <text evidence="1">Belongs to the CdaR family.</text>
</comment>
<dbReference type="InterPro" id="IPR025751">
    <property type="entry name" value="RsbRD_N_dom"/>
</dbReference>
<dbReference type="PANTHER" id="PTHR33744:SF1">
    <property type="entry name" value="DNA-BINDING TRANSCRIPTIONAL ACTIVATOR ADER"/>
    <property type="match status" value="1"/>
</dbReference>
<sequence length="401" mass="43309">MITVTRRGAVCSALADLARRLLAHNDELAAELARRVAQAETDLADGFVVPFEDLEAACTTLQAGLYRYLAGLAPLDLPSVTALGRRRAEQGVPLPAVLHGLRIGFQYVWESLAGAVDPEDRDAVGGLLGQVTDFWTVLDDFSTELRRAYNEAVAARVRIVEAERDAHVEALLGLTAAEPSRQSAGAEALGLARHGRYQVGVLDASASAAPWQAHLSARRIQTFWHAGEDRLVCLASLSSLRADRDLLEVLPGDASVRMGLSPVFGDITAAGTARHRATIALRSIPTARTGIRRYGDDPLATLLASAPETAVELADRIIGPLLQLPEIERTLLLETLQAWIAAGGATGEAARTVYCHRNTVRYRLRRIEELIGCRVAEPRHVTLLCMAMEVIAQYGLRPSPS</sequence>